<feature type="transmembrane region" description="Helical" evidence="7">
    <location>
        <begin position="55"/>
        <end position="72"/>
    </location>
</feature>
<evidence type="ECO:0000256" key="7">
    <source>
        <dbReference type="SAM" id="Phobius"/>
    </source>
</evidence>
<feature type="compositionally biased region" description="Low complexity" evidence="6">
    <location>
        <begin position="665"/>
        <end position="675"/>
    </location>
</feature>
<evidence type="ECO:0000256" key="6">
    <source>
        <dbReference type="SAM" id="MobiDB-lite"/>
    </source>
</evidence>
<feature type="transmembrane region" description="Helical" evidence="7">
    <location>
        <begin position="255"/>
        <end position="276"/>
    </location>
</feature>
<organism evidence="8 9">
    <name type="scientific">Magnusiomyces paraingens</name>
    <dbReference type="NCBI Taxonomy" id="2606893"/>
    <lineage>
        <taxon>Eukaryota</taxon>
        <taxon>Fungi</taxon>
        <taxon>Dikarya</taxon>
        <taxon>Ascomycota</taxon>
        <taxon>Saccharomycotina</taxon>
        <taxon>Dipodascomycetes</taxon>
        <taxon>Dipodascales</taxon>
        <taxon>Dipodascaceae</taxon>
        <taxon>Magnusiomyces</taxon>
    </lineage>
</organism>
<proteinExistence type="inferred from homology"/>
<keyword evidence="4 7" id="KW-1133">Transmembrane helix</keyword>
<feature type="transmembrane region" description="Helical" evidence="7">
    <location>
        <begin position="141"/>
        <end position="163"/>
    </location>
</feature>
<evidence type="ECO:0000313" key="8">
    <source>
        <dbReference type="EMBL" id="VVT55785.1"/>
    </source>
</evidence>
<feature type="transmembrane region" description="Helical" evidence="7">
    <location>
        <begin position="110"/>
        <end position="134"/>
    </location>
</feature>
<feature type="region of interest" description="Disordered" evidence="6">
    <location>
        <begin position="591"/>
        <end position="633"/>
    </location>
</feature>
<protein>
    <recommendedName>
        <fullName evidence="10">Allantoin permease</fullName>
    </recommendedName>
</protein>
<dbReference type="InterPro" id="IPR045225">
    <property type="entry name" value="Uracil/uridine/allantoin_perm"/>
</dbReference>
<dbReference type="RefSeq" id="XP_031855343.1">
    <property type="nucleotide sequence ID" value="XM_031999452.1"/>
</dbReference>
<feature type="compositionally biased region" description="Pro residues" evidence="6">
    <location>
        <begin position="606"/>
        <end position="623"/>
    </location>
</feature>
<evidence type="ECO:0000256" key="2">
    <source>
        <dbReference type="ARBA" id="ARBA00008974"/>
    </source>
</evidence>
<feature type="transmembrane region" description="Helical" evidence="7">
    <location>
        <begin position="363"/>
        <end position="386"/>
    </location>
</feature>
<dbReference type="PANTHER" id="PTHR30618:SF1">
    <property type="entry name" value="URIDINE PERMEASE"/>
    <property type="match status" value="1"/>
</dbReference>
<feature type="transmembrane region" description="Helical" evidence="7">
    <location>
        <begin position="214"/>
        <end position="235"/>
    </location>
</feature>
<dbReference type="Pfam" id="PF02133">
    <property type="entry name" value="Transp_cyt_pur"/>
    <property type="match status" value="1"/>
</dbReference>
<feature type="transmembrane region" description="Helical" evidence="7">
    <location>
        <begin position="183"/>
        <end position="202"/>
    </location>
</feature>
<feature type="transmembrane region" description="Helical" evidence="7">
    <location>
        <begin position="484"/>
        <end position="504"/>
    </location>
</feature>
<dbReference type="Proteomes" id="UP000398389">
    <property type="component" value="Unassembled WGS sequence"/>
</dbReference>
<dbReference type="GO" id="GO:0005886">
    <property type="term" value="C:plasma membrane"/>
    <property type="evidence" value="ECO:0007669"/>
    <property type="project" value="TreeGrafter"/>
</dbReference>
<keyword evidence="5 7" id="KW-0472">Membrane</keyword>
<dbReference type="Gene3D" id="1.10.4160.10">
    <property type="entry name" value="Hydantoin permease"/>
    <property type="match status" value="1"/>
</dbReference>
<evidence type="ECO:0000256" key="3">
    <source>
        <dbReference type="ARBA" id="ARBA00022692"/>
    </source>
</evidence>
<evidence type="ECO:0008006" key="10">
    <source>
        <dbReference type="Google" id="ProtNLM"/>
    </source>
</evidence>
<feature type="transmembrane region" description="Helical" evidence="7">
    <location>
        <begin position="435"/>
        <end position="460"/>
    </location>
</feature>
<reference evidence="8 9" key="1">
    <citation type="submission" date="2019-09" db="EMBL/GenBank/DDBJ databases">
        <authorList>
            <person name="Brejova B."/>
        </authorList>
    </citation>
    <scope>NUCLEOTIDE SEQUENCE [LARGE SCALE GENOMIC DNA]</scope>
</reference>
<feature type="compositionally biased region" description="Gly residues" evidence="6">
    <location>
        <begin position="681"/>
        <end position="706"/>
    </location>
</feature>
<feature type="region of interest" description="Disordered" evidence="6">
    <location>
        <begin position="656"/>
        <end position="760"/>
    </location>
</feature>
<name>A0A5E8C3P8_9ASCO</name>
<dbReference type="GO" id="GO:0015205">
    <property type="term" value="F:nucleobase transmembrane transporter activity"/>
    <property type="evidence" value="ECO:0007669"/>
    <property type="project" value="TreeGrafter"/>
</dbReference>
<sequence length="760" mass="81952">MSHPSRAPHPSSGITVFSHLSPPETDPHLSLQPSKWLDSPDLRPTPVAHRTWGRWTSYLFWFAAAANLSNWYSPTSFMTVGLTMWEALGCHLAGQFIAGVMMALNGRGGAIYHVGFPVLARASFGVFGAAWPVINRIVMSIIWNGVNLVQCGQAIYTMLHAIFPSIARLPNGMAPDDALNTGGMIGFTISWVLLVAGLWFIPVPKLKYYLNTKVPVFVASAIAMLAWTLALAGGLPHSVINSRNNVVLTGSARSWLLARFIFLSWANNSTFIVNAADLQRYTRNPNDAIWGQVVGFPLSNFIIGLVGVIVGATSVAVIDPHSGAAAHAAGAGITSATKSSLVWNPIVYLDMIQTQNYTKGNRAGAFLIALCFAYSGLFSCIVENVLPAGNDLAALYPRKLTIKRSFMVCALLTWACVPWKLMGTATSFIKWLSSYQIFLSAIAGVMLAHYYIVTGGLLAVEPDLYTASRRGVYYYTRGINPRAYIAYVLGIAPNFYGFLGQLGVNITLQGTRFFYFAFPVGLFVSFTSYLLLCIYFPPAFTTMILARRTRCVDGRAVTTDPRDVASWSSHVSSAASASVADEKHSGAAGVFPLSGSVRTTSETPPSSSPLPPLPPPAPSPSHPSVPNKSQSRCCTGGRLCPKFQLRWREPANYVSALDPGLPDQESGGHSCSGVGHSEGGETLGGSSGSSGSSGGRGNDRGNGSGDSRGDGLELEINGQDWEKAPQRVNQKTFHWWTRKADLNNNNQATQSKQESRFPQF</sequence>
<accession>A0A5E8C3P8</accession>
<evidence type="ECO:0000256" key="1">
    <source>
        <dbReference type="ARBA" id="ARBA00004141"/>
    </source>
</evidence>
<keyword evidence="3 7" id="KW-0812">Transmembrane</keyword>
<evidence type="ECO:0000313" key="9">
    <source>
        <dbReference type="Proteomes" id="UP000398389"/>
    </source>
</evidence>
<dbReference type="AlphaFoldDB" id="A0A5E8C3P8"/>
<feature type="transmembrane region" description="Helical" evidence="7">
    <location>
        <begin position="84"/>
        <end position="104"/>
    </location>
</feature>
<feature type="compositionally biased region" description="Polar residues" evidence="6">
    <location>
        <begin position="742"/>
        <end position="760"/>
    </location>
</feature>
<evidence type="ECO:0000256" key="4">
    <source>
        <dbReference type="ARBA" id="ARBA00022989"/>
    </source>
</evidence>
<feature type="transmembrane region" description="Helical" evidence="7">
    <location>
        <begin position="288"/>
        <end position="312"/>
    </location>
</feature>
<evidence type="ECO:0000256" key="5">
    <source>
        <dbReference type="ARBA" id="ARBA00023136"/>
    </source>
</evidence>
<dbReference type="GeneID" id="43583552"/>
<dbReference type="OrthoDB" id="2018619at2759"/>
<keyword evidence="9" id="KW-1185">Reference proteome</keyword>
<dbReference type="PANTHER" id="PTHR30618">
    <property type="entry name" value="NCS1 FAMILY PURINE/PYRIMIDINE TRANSPORTER"/>
    <property type="match status" value="1"/>
</dbReference>
<feature type="transmembrane region" description="Helical" evidence="7">
    <location>
        <begin position="516"/>
        <end position="540"/>
    </location>
</feature>
<comment type="subcellular location">
    <subcellularLocation>
        <location evidence="1">Membrane</location>
        <topology evidence="1">Multi-pass membrane protein</topology>
    </subcellularLocation>
</comment>
<gene>
    <name evidence="8" type="ORF">SAPINGB_P004737</name>
</gene>
<dbReference type="EMBL" id="CABVLU010000003">
    <property type="protein sequence ID" value="VVT55785.1"/>
    <property type="molecule type" value="Genomic_DNA"/>
</dbReference>
<feature type="transmembrane region" description="Helical" evidence="7">
    <location>
        <begin position="406"/>
        <end position="429"/>
    </location>
</feature>
<comment type="similarity">
    <text evidence="2">Belongs to the purine-cytosine permease (2.A.39) family.</text>
</comment>
<dbReference type="InterPro" id="IPR001248">
    <property type="entry name" value="Pur-cyt_permease"/>
</dbReference>